<comment type="catalytic activity">
    <reaction evidence="12 13">
        <text>2 D-alanine + ATP = D-alanyl-D-alanine + ADP + phosphate + H(+)</text>
        <dbReference type="Rhea" id="RHEA:11224"/>
        <dbReference type="ChEBI" id="CHEBI:15378"/>
        <dbReference type="ChEBI" id="CHEBI:30616"/>
        <dbReference type="ChEBI" id="CHEBI:43474"/>
        <dbReference type="ChEBI" id="CHEBI:57416"/>
        <dbReference type="ChEBI" id="CHEBI:57822"/>
        <dbReference type="ChEBI" id="CHEBI:456216"/>
        <dbReference type="EC" id="6.3.2.4"/>
    </reaction>
</comment>
<evidence type="ECO:0000313" key="20">
    <source>
        <dbReference type="Proteomes" id="UP000028980"/>
    </source>
</evidence>
<dbReference type="PANTHER" id="PTHR23132:SF23">
    <property type="entry name" value="D-ALANINE--D-ALANINE LIGASE B"/>
    <property type="match status" value="1"/>
</dbReference>
<sequence length="327" mass="36889">MKNIAVLMGGYSSEWQISMKSGAVITEHLDRDLYNVFSIVILEEAWYYVDKEKNRCIVDKNDFSITVNDKHITFDCIYNTIHGTPGEDGKIQAYLELLHIPQTSCDSYQSAITFNKRDCIAVLKPWGGIYTGKHIYLNKGADYNAVDISKRLGLPYFVKANRSGSSFGVSKVYKTNELEKALEVAFAVDNEVILESFLDGIEVSVGVYQIDDEVIALPPTEIVSENDFFDYEAKYQGKSQEITPARISLELTLAVQEQSKRIYSVLKCKGIARADFIFHDGTPHFIEINTNPGMSTESIIPQQIRATDKTLQQVFTDVIENTIKHHS</sequence>
<dbReference type="Proteomes" id="UP000028980">
    <property type="component" value="Unassembled WGS sequence"/>
</dbReference>
<dbReference type="InterPro" id="IPR011761">
    <property type="entry name" value="ATP-grasp"/>
</dbReference>
<gene>
    <name evidence="13" type="primary">ddl</name>
    <name evidence="18" type="ORF">JCM19296_2153</name>
    <name evidence="19" type="ORF">JCM19314_1691</name>
</gene>
<keyword evidence="15" id="KW-0464">Manganese</keyword>
<dbReference type="InterPro" id="IPR011127">
    <property type="entry name" value="Dala_Dala_lig_N"/>
</dbReference>
<dbReference type="NCBIfam" id="NF002527">
    <property type="entry name" value="PRK01966.1-3"/>
    <property type="match status" value="1"/>
</dbReference>
<evidence type="ECO:0000256" key="4">
    <source>
        <dbReference type="ARBA" id="ARBA00012216"/>
    </source>
</evidence>
<dbReference type="PANTHER" id="PTHR23132">
    <property type="entry name" value="D-ALANINE--D-ALANINE LIGASE"/>
    <property type="match status" value="1"/>
</dbReference>
<proteinExistence type="inferred from homology"/>
<dbReference type="PROSITE" id="PS00843">
    <property type="entry name" value="DALA_DALA_LIGASE_1"/>
    <property type="match status" value="1"/>
</dbReference>
<feature type="active site" evidence="14">
    <location>
        <position position="165"/>
    </location>
</feature>
<evidence type="ECO:0000256" key="1">
    <source>
        <dbReference type="ARBA" id="ARBA00001936"/>
    </source>
</evidence>
<dbReference type="InterPro" id="IPR005905">
    <property type="entry name" value="D_ala_D_ala"/>
</dbReference>
<dbReference type="InterPro" id="IPR011095">
    <property type="entry name" value="Dala_Dala_lig_C"/>
</dbReference>
<evidence type="ECO:0000256" key="2">
    <source>
        <dbReference type="ARBA" id="ARBA00004496"/>
    </source>
</evidence>
<dbReference type="SUPFAM" id="SSF52440">
    <property type="entry name" value="PreATP-grasp domain"/>
    <property type="match status" value="1"/>
</dbReference>
<dbReference type="EC" id="6.3.2.4" evidence="4 13"/>
<evidence type="ECO:0000256" key="7">
    <source>
        <dbReference type="ARBA" id="ARBA00022741"/>
    </source>
</evidence>
<dbReference type="InterPro" id="IPR016185">
    <property type="entry name" value="PreATP-grasp_dom_sf"/>
</dbReference>
<dbReference type="InterPro" id="IPR013815">
    <property type="entry name" value="ATP_grasp_subdomain_1"/>
</dbReference>
<dbReference type="GO" id="GO:0009252">
    <property type="term" value="P:peptidoglycan biosynthetic process"/>
    <property type="evidence" value="ECO:0007669"/>
    <property type="project" value="UniProtKB-UniRule"/>
</dbReference>
<dbReference type="InterPro" id="IPR000291">
    <property type="entry name" value="D-Ala_lig_Van_CS"/>
</dbReference>
<keyword evidence="15" id="KW-0479">Metal-binding</keyword>
<feature type="binding site" evidence="15">
    <location>
        <position position="287"/>
    </location>
    <ligand>
        <name>Mg(2+)</name>
        <dbReference type="ChEBI" id="CHEBI:18420"/>
        <label>1</label>
    </ligand>
</feature>
<comment type="similarity">
    <text evidence="3 13">Belongs to the D-alanine--D-alanine ligase family.</text>
</comment>
<comment type="caution">
    <text evidence="18">The sequence shown here is derived from an EMBL/GenBank/DDBJ whole genome shotgun (WGS) entry which is preliminary data.</text>
</comment>
<accession>A0A081DCB0</accession>
<dbReference type="Pfam" id="PF01820">
    <property type="entry name" value="Dala_Dala_lig_N"/>
    <property type="match status" value="1"/>
</dbReference>
<comment type="subcellular location">
    <subcellularLocation>
        <location evidence="2 13">Cytoplasm</location>
    </subcellularLocation>
</comment>
<evidence type="ECO:0000313" key="21">
    <source>
        <dbReference type="Proteomes" id="UP000029226"/>
    </source>
</evidence>
<evidence type="ECO:0000256" key="13">
    <source>
        <dbReference type="HAMAP-Rule" id="MF_00047"/>
    </source>
</evidence>
<evidence type="ECO:0000256" key="11">
    <source>
        <dbReference type="ARBA" id="ARBA00023316"/>
    </source>
</evidence>
<dbReference type="Gene3D" id="3.30.1490.20">
    <property type="entry name" value="ATP-grasp fold, A domain"/>
    <property type="match status" value="1"/>
</dbReference>
<evidence type="ECO:0000256" key="15">
    <source>
        <dbReference type="PIRSR" id="PIRSR039102-3"/>
    </source>
</evidence>
<keyword evidence="9 13" id="KW-0133">Cell shape</keyword>
<evidence type="ECO:0000256" key="12">
    <source>
        <dbReference type="ARBA" id="ARBA00047614"/>
    </source>
</evidence>
<feature type="binding site" evidence="15">
    <location>
        <position position="289"/>
    </location>
    <ligand>
        <name>Mg(2+)</name>
        <dbReference type="ChEBI" id="CHEBI:18420"/>
        <label>2</label>
    </ligand>
</feature>
<evidence type="ECO:0000256" key="9">
    <source>
        <dbReference type="ARBA" id="ARBA00022960"/>
    </source>
</evidence>
<protein>
    <recommendedName>
        <fullName evidence="4 13">D-alanine--D-alanine ligase</fullName>
        <ecNumber evidence="4 13">6.3.2.4</ecNumber>
    </recommendedName>
    <alternativeName>
        <fullName evidence="13">D-Ala-D-Ala ligase</fullName>
    </alternativeName>
    <alternativeName>
        <fullName evidence="13">D-alanylalanine synthetase</fullName>
    </alternativeName>
</protein>
<keyword evidence="10 13" id="KW-0573">Peptidoglycan synthesis</keyword>
<evidence type="ECO:0000256" key="6">
    <source>
        <dbReference type="ARBA" id="ARBA00022598"/>
    </source>
</evidence>
<comment type="function">
    <text evidence="13">Cell wall formation.</text>
</comment>
<dbReference type="GO" id="GO:0008716">
    <property type="term" value="F:D-alanine-D-alanine ligase activity"/>
    <property type="evidence" value="ECO:0007669"/>
    <property type="project" value="UniProtKB-UniRule"/>
</dbReference>
<dbReference type="GO" id="GO:0008360">
    <property type="term" value="P:regulation of cell shape"/>
    <property type="evidence" value="ECO:0007669"/>
    <property type="project" value="UniProtKB-KW"/>
</dbReference>
<dbReference type="Proteomes" id="UP000029226">
    <property type="component" value="Unassembled WGS sequence"/>
</dbReference>
<dbReference type="Gene3D" id="3.40.50.20">
    <property type="match status" value="1"/>
</dbReference>
<dbReference type="NCBIfam" id="TIGR01205">
    <property type="entry name" value="D_ala_D_alaTIGR"/>
    <property type="match status" value="1"/>
</dbReference>
<feature type="active site" evidence="14">
    <location>
        <position position="14"/>
    </location>
</feature>
<dbReference type="GO" id="GO:0005524">
    <property type="term" value="F:ATP binding"/>
    <property type="evidence" value="ECO:0007669"/>
    <property type="project" value="UniProtKB-UniRule"/>
</dbReference>
<dbReference type="UniPathway" id="UPA00219"/>
<evidence type="ECO:0000256" key="8">
    <source>
        <dbReference type="ARBA" id="ARBA00022840"/>
    </source>
</evidence>
<organism evidence="18 20">
    <name type="scientific">Nonlabens ulvanivorans</name>
    <name type="common">Persicivirga ulvanivorans</name>
    <dbReference type="NCBI Taxonomy" id="906888"/>
    <lineage>
        <taxon>Bacteria</taxon>
        <taxon>Pseudomonadati</taxon>
        <taxon>Bacteroidota</taxon>
        <taxon>Flavobacteriia</taxon>
        <taxon>Flavobacteriales</taxon>
        <taxon>Flavobacteriaceae</taxon>
        <taxon>Nonlabens</taxon>
    </lineage>
</organism>
<keyword evidence="8 16" id="KW-0067">ATP-binding</keyword>
<evidence type="ECO:0000256" key="3">
    <source>
        <dbReference type="ARBA" id="ARBA00010871"/>
    </source>
</evidence>
<dbReference type="PROSITE" id="PS00844">
    <property type="entry name" value="DALA_DALA_LIGASE_2"/>
    <property type="match status" value="1"/>
</dbReference>
<comment type="pathway">
    <text evidence="13">Cell wall biogenesis; peptidoglycan biosynthesis.</text>
</comment>
<feature type="active site" evidence="14">
    <location>
        <position position="298"/>
    </location>
</feature>
<keyword evidence="6 13" id="KW-0436">Ligase</keyword>
<reference evidence="20 21" key="1">
    <citation type="journal article" date="2014" name="Genome Announc.">
        <title>Draft Genome Sequences of Marine Flavobacterium Nonlabens Strains NR17, NR24, NR27, NR32, NR33, and Ara13.</title>
        <authorList>
            <person name="Nakanishi M."/>
            <person name="Meirelles P."/>
            <person name="Suzuki R."/>
            <person name="Takatani N."/>
            <person name="Mino S."/>
            <person name="Suda W."/>
            <person name="Oshima K."/>
            <person name="Hattori M."/>
            <person name="Ohkuma M."/>
            <person name="Hosokawa M."/>
            <person name="Miyashita K."/>
            <person name="Thompson F.L."/>
            <person name="Niwa A."/>
            <person name="Sawabe T."/>
            <person name="Sawabe T."/>
        </authorList>
    </citation>
    <scope>NUCLEOTIDE SEQUENCE [LARGE SCALE GENOMIC DNA]</scope>
    <source>
        <strain evidence="18">JCM 19296</strain>
        <strain evidence="19">JCM 19314</strain>
        <strain evidence="20">JCM19296</strain>
        <strain evidence="21">JCM19314</strain>
    </source>
</reference>
<dbReference type="GO" id="GO:0071555">
    <property type="term" value="P:cell wall organization"/>
    <property type="evidence" value="ECO:0007669"/>
    <property type="project" value="UniProtKB-KW"/>
</dbReference>
<dbReference type="EMBL" id="BBMM01000006">
    <property type="protein sequence ID" value="GAL00654.1"/>
    <property type="molecule type" value="Genomic_DNA"/>
</dbReference>
<comment type="cofactor">
    <cofactor evidence="1">
        <name>Mn(2+)</name>
        <dbReference type="ChEBI" id="CHEBI:29035"/>
    </cofactor>
</comment>
<dbReference type="GO" id="GO:0046872">
    <property type="term" value="F:metal ion binding"/>
    <property type="evidence" value="ECO:0007669"/>
    <property type="project" value="UniProtKB-KW"/>
</dbReference>
<evidence type="ECO:0000256" key="10">
    <source>
        <dbReference type="ARBA" id="ARBA00022984"/>
    </source>
</evidence>
<dbReference type="SUPFAM" id="SSF56059">
    <property type="entry name" value="Glutathione synthetase ATP-binding domain-like"/>
    <property type="match status" value="1"/>
</dbReference>
<keyword evidence="7 16" id="KW-0547">Nucleotide-binding</keyword>
<dbReference type="PROSITE" id="PS50975">
    <property type="entry name" value="ATP_GRASP"/>
    <property type="match status" value="1"/>
</dbReference>
<feature type="binding site" evidence="15">
    <location>
        <position position="275"/>
    </location>
    <ligand>
        <name>Mg(2+)</name>
        <dbReference type="ChEBI" id="CHEBI:18420"/>
        <label>1</label>
    </ligand>
</feature>
<keyword evidence="5 13" id="KW-0963">Cytoplasm</keyword>
<evidence type="ECO:0000313" key="19">
    <source>
        <dbReference type="EMBL" id="GAL00654.1"/>
    </source>
</evidence>
<evidence type="ECO:0000256" key="16">
    <source>
        <dbReference type="PROSITE-ProRule" id="PRU00409"/>
    </source>
</evidence>
<dbReference type="PIRSF" id="PIRSF039102">
    <property type="entry name" value="Ddl/VanB"/>
    <property type="match status" value="1"/>
</dbReference>
<dbReference type="Pfam" id="PF07478">
    <property type="entry name" value="Dala_Dala_lig_C"/>
    <property type="match status" value="1"/>
</dbReference>
<evidence type="ECO:0000313" key="18">
    <source>
        <dbReference type="EMBL" id="GAK76556.1"/>
    </source>
</evidence>
<keyword evidence="11 13" id="KW-0961">Cell wall biogenesis/degradation</keyword>
<dbReference type="AlphaFoldDB" id="A0A081DCB0"/>
<dbReference type="GO" id="GO:0005737">
    <property type="term" value="C:cytoplasm"/>
    <property type="evidence" value="ECO:0007669"/>
    <property type="project" value="UniProtKB-SubCell"/>
</dbReference>
<evidence type="ECO:0000259" key="17">
    <source>
        <dbReference type="PROSITE" id="PS50975"/>
    </source>
</evidence>
<name>A0A081DCB0_NONUL</name>
<keyword evidence="15" id="KW-0460">Magnesium</keyword>
<feature type="domain" description="ATP-grasp" evidence="17">
    <location>
        <begin position="121"/>
        <end position="320"/>
    </location>
</feature>
<dbReference type="EMBL" id="BBLG01000004">
    <property type="protein sequence ID" value="GAK76556.1"/>
    <property type="molecule type" value="Genomic_DNA"/>
</dbReference>
<evidence type="ECO:0000256" key="5">
    <source>
        <dbReference type="ARBA" id="ARBA00022490"/>
    </source>
</evidence>
<dbReference type="HAMAP" id="MF_00047">
    <property type="entry name" value="Dala_Dala_lig"/>
    <property type="match status" value="1"/>
</dbReference>
<evidence type="ECO:0000256" key="14">
    <source>
        <dbReference type="PIRSR" id="PIRSR039102-1"/>
    </source>
</evidence>
<dbReference type="Gene3D" id="3.30.470.20">
    <property type="entry name" value="ATP-grasp fold, B domain"/>
    <property type="match status" value="1"/>
</dbReference>
<feature type="binding site" evidence="15">
    <location>
        <position position="287"/>
    </location>
    <ligand>
        <name>Mg(2+)</name>
        <dbReference type="ChEBI" id="CHEBI:18420"/>
        <label>2</label>
    </ligand>
</feature>
<comment type="cofactor">
    <cofactor evidence="15">
        <name>Mg(2+)</name>
        <dbReference type="ChEBI" id="CHEBI:18420"/>
    </cofactor>
    <cofactor evidence="15">
        <name>Mn(2+)</name>
        <dbReference type="ChEBI" id="CHEBI:29035"/>
    </cofactor>
    <text evidence="15">Binds 2 magnesium or manganese ions per subunit.</text>
</comment>